<protein>
    <recommendedName>
        <fullName evidence="3">glucan endo-1,3-beta-D-glucosidase</fullName>
        <ecNumber evidence="3">3.2.1.39</ecNumber>
    </recommendedName>
</protein>
<evidence type="ECO:0000256" key="8">
    <source>
        <dbReference type="ARBA" id="ARBA00023326"/>
    </source>
</evidence>
<organism evidence="13 14">
    <name type="scientific">Piedraia hortae CBS 480.64</name>
    <dbReference type="NCBI Taxonomy" id="1314780"/>
    <lineage>
        <taxon>Eukaryota</taxon>
        <taxon>Fungi</taxon>
        <taxon>Dikarya</taxon>
        <taxon>Ascomycota</taxon>
        <taxon>Pezizomycotina</taxon>
        <taxon>Dothideomycetes</taxon>
        <taxon>Dothideomycetidae</taxon>
        <taxon>Capnodiales</taxon>
        <taxon>Piedraiaceae</taxon>
        <taxon>Piedraia</taxon>
    </lineage>
</organism>
<keyword evidence="14" id="KW-1185">Reference proteome</keyword>
<comment type="catalytic activity">
    <reaction evidence="1">
        <text>Hydrolysis of (1-&gt;3)-beta-D-glucosidic linkages in (1-&gt;3)-beta-D-glucans.</text>
        <dbReference type="EC" id="3.2.1.39"/>
    </reaction>
</comment>
<evidence type="ECO:0000259" key="11">
    <source>
        <dbReference type="Pfam" id="PF03639"/>
    </source>
</evidence>
<reference evidence="13" key="1">
    <citation type="journal article" date="2020" name="Stud. Mycol.">
        <title>101 Dothideomycetes genomes: a test case for predicting lifestyles and emergence of pathogens.</title>
        <authorList>
            <person name="Haridas S."/>
            <person name="Albert R."/>
            <person name="Binder M."/>
            <person name="Bloem J."/>
            <person name="Labutti K."/>
            <person name="Salamov A."/>
            <person name="Andreopoulos B."/>
            <person name="Baker S."/>
            <person name="Barry K."/>
            <person name="Bills G."/>
            <person name="Bluhm B."/>
            <person name="Cannon C."/>
            <person name="Castanera R."/>
            <person name="Culley D."/>
            <person name="Daum C."/>
            <person name="Ezra D."/>
            <person name="Gonzalez J."/>
            <person name="Henrissat B."/>
            <person name="Kuo A."/>
            <person name="Liang C."/>
            <person name="Lipzen A."/>
            <person name="Lutzoni F."/>
            <person name="Magnuson J."/>
            <person name="Mondo S."/>
            <person name="Nolan M."/>
            <person name="Ohm R."/>
            <person name="Pangilinan J."/>
            <person name="Park H.-J."/>
            <person name="Ramirez L."/>
            <person name="Alfaro M."/>
            <person name="Sun H."/>
            <person name="Tritt A."/>
            <person name="Yoshinaga Y."/>
            <person name="Zwiers L.-H."/>
            <person name="Turgeon B."/>
            <person name="Goodwin S."/>
            <person name="Spatafora J."/>
            <person name="Crous P."/>
            <person name="Grigoriev I."/>
        </authorList>
    </citation>
    <scope>NUCLEOTIDE SEQUENCE</scope>
    <source>
        <strain evidence="13">CBS 480.64</strain>
    </source>
</reference>
<evidence type="ECO:0000313" key="14">
    <source>
        <dbReference type="Proteomes" id="UP000799421"/>
    </source>
</evidence>
<feature type="domain" description="Glycosyl hydrolase family 81 C-terminal" evidence="12">
    <location>
        <begin position="557"/>
        <end position="907"/>
    </location>
</feature>
<dbReference type="AlphaFoldDB" id="A0A6A7BZ90"/>
<dbReference type="InterPro" id="IPR040720">
    <property type="entry name" value="GH81_C"/>
</dbReference>
<dbReference type="InterPro" id="IPR005200">
    <property type="entry name" value="Endo-beta-glucanase"/>
</dbReference>
<dbReference type="PANTHER" id="PTHR31983">
    <property type="entry name" value="ENDO-1,3(4)-BETA-GLUCANASE 1"/>
    <property type="match status" value="1"/>
</dbReference>
<keyword evidence="5" id="KW-0119">Carbohydrate metabolism</keyword>
<feature type="signal peptide" evidence="10">
    <location>
        <begin position="1"/>
        <end position="24"/>
    </location>
</feature>
<dbReference type="GO" id="GO:0071555">
    <property type="term" value="P:cell wall organization"/>
    <property type="evidence" value="ECO:0007669"/>
    <property type="project" value="UniProtKB-KW"/>
</dbReference>
<evidence type="ECO:0000256" key="3">
    <source>
        <dbReference type="ARBA" id="ARBA00012780"/>
    </source>
</evidence>
<feature type="chain" id="PRO_5025636856" description="glucan endo-1,3-beta-D-glucosidase" evidence="10">
    <location>
        <begin position="25"/>
        <end position="921"/>
    </location>
</feature>
<keyword evidence="8" id="KW-0624">Polysaccharide degradation</keyword>
<gene>
    <name evidence="13" type="ORF">K470DRAFT_257678</name>
</gene>
<evidence type="ECO:0000256" key="10">
    <source>
        <dbReference type="SAM" id="SignalP"/>
    </source>
</evidence>
<evidence type="ECO:0000256" key="4">
    <source>
        <dbReference type="ARBA" id="ARBA00022801"/>
    </source>
</evidence>
<dbReference type="GO" id="GO:0009986">
    <property type="term" value="C:cell surface"/>
    <property type="evidence" value="ECO:0007669"/>
    <property type="project" value="TreeGrafter"/>
</dbReference>
<dbReference type="PROSITE" id="PS52008">
    <property type="entry name" value="GH81"/>
    <property type="match status" value="1"/>
</dbReference>
<evidence type="ECO:0000256" key="2">
    <source>
        <dbReference type="ARBA" id="ARBA00010730"/>
    </source>
</evidence>
<feature type="compositionally biased region" description="Low complexity" evidence="9">
    <location>
        <begin position="72"/>
        <end position="99"/>
    </location>
</feature>
<dbReference type="Pfam" id="PF03639">
    <property type="entry name" value="Glyco_hydro_81"/>
    <property type="match status" value="1"/>
</dbReference>
<feature type="region of interest" description="Disordered" evidence="9">
    <location>
        <begin position="60"/>
        <end position="100"/>
    </location>
</feature>
<dbReference type="GO" id="GO:0000272">
    <property type="term" value="P:polysaccharide catabolic process"/>
    <property type="evidence" value="ECO:0007669"/>
    <property type="project" value="UniProtKB-KW"/>
</dbReference>
<keyword evidence="6" id="KW-0326">Glycosidase</keyword>
<dbReference type="GO" id="GO:0042973">
    <property type="term" value="F:glucan endo-1,3-beta-D-glucosidase activity"/>
    <property type="evidence" value="ECO:0007669"/>
    <property type="project" value="UniProtKB-EC"/>
</dbReference>
<name>A0A6A7BZ90_9PEZI</name>
<comment type="similarity">
    <text evidence="2">Belongs to the glycosyl hydrolase 81 family.</text>
</comment>
<evidence type="ECO:0000256" key="9">
    <source>
        <dbReference type="SAM" id="MobiDB-lite"/>
    </source>
</evidence>
<accession>A0A6A7BZ90</accession>
<dbReference type="EC" id="3.2.1.39" evidence="3"/>
<dbReference type="Pfam" id="PF17652">
    <property type="entry name" value="Glyco_hydro81C"/>
    <property type="match status" value="1"/>
</dbReference>
<dbReference type="PANTHER" id="PTHR31983:SF0">
    <property type="entry name" value="GLUCAN ENDO-1,3-BETA-D-GLUCOSIDASE 2"/>
    <property type="match status" value="1"/>
</dbReference>
<dbReference type="Gene3D" id="2.70.98.30">
    <property type="entry name" value="Golgi alpha-mannosidase II, domain 4"/>
    <property type="match status" value="1"/>
</dbReference>
<evidence type="ECO:0000259" key="12">
    <source>
        <dbReference type="Pfam" id="PF17652"/>
    </source>
</evidence>
<keyword evidence="10" id="KW-0732">Signal</keyword>
<dbReference type="EMBL" id="MU005979">
    <property type="protein sequence ID" value="KAF2860666.1"/>
    <property type="molecule type" value="Genomic_DNA"/>
</dbReference>
<dbReference type="GO" id="GO:0052861">
    <property type="term" value="F:endo-1,3(4)-beta-glucanase activity"/>
    <property type="evidence" value="ECO:0007669"/>
    <property type="project" value="InterPro"/>
</dbReference>
<evidence type="ECO:0000256" key="6">
    <source>
        <dbReference type="ARBA" id="ARBA00023295"/>
    </source>
</evidence>
<keyword evidence="4 13" id="KW-0378">Hydrolase</keyword>
<sequence>MGGRRQSPLGEIFTFFWLISLLQGFPSAAHPLVVLRRHGHVLRRDPSQPANAYQIGDGQAQVPGVASSPAKAATEGTSEVASSSSSPCTPRPTSTVRSTMTGTIRKTVVVVVTASGLATQTSLASSLTTLSPHDVQSATQSVSNIAGSFEPSVSGNSSVPFATVVPTASTSLSLLPNSTSGLGPTASPYVSGVSASDIFQAIDTNPPPSQWSVRNDHPVKPLGIKQQTQKLQTNNFYSNFFLGDQKAPSWTHPYSLAWGGGTSNSGTWGLAVTQFNRSSLQYGPSDKTKHAGNASYFEAPLNTEHVILSAAELGPGTSLTTVSLQAFSVSVNLVPSGASSPTLTFPVLQGMGMVTGLYHGGTPLLQSGHGFDNITYVGPLSDGAIFKYRTHLQNNGGSWLIYVVPKVSSYQENAFTLLNATKVQGPSDFHGYIQLVKVPDEASDAESVYDETAGVYPVSANLTASVDKAAGSYTFSWTKQGITNRPLLMWALPHHQDTFDDGTKGKMKNVQLATTTKGYASAVCADSWTLVESNLPIDMGFAPWAPGKGDLKAAVPDSALTTINDAGLAELSQNMTKQSMTGSLYYDGKALAKFAAICYVAHDIGKNASLALAGLKTLQDAFAMHVNNNMSFPLVYDSVWGGAVSQCSYGSGDSGCDFGNTFYNDHHFHYGYFVYAAAVIGYLDPKWIETNQAWVNALIRDYANPITSDPYFPFSRNFDWFHGHSWAHGLEPSTDGTNQESSSEDTMSIFAMKMWGWVTNNTAMEARGNLILAIQANSLNKYFLYTSNNTIEPASFIPNKVAGILFENKIDHATFFGGTPQYVQGIHMLPLMPFSTYIRSTEFVKQDWDAYFGQGGIQPVDTVEGGWRGILMANLAIVDPKTSYAFFSGDGLEQSYLDSGASRTWYLAFAAALGGGEYWTI</sequence>
<evidence type="ECO:0000256" key="5">
    <source>
        <dbReference type="ARBA" id="ARBA00023277"/>
    </source>
</evidence>
<keyword evidence="7" id="KW-0961">Cell wall biogenesis/degradation</keyword>
<evidence type="ECO:0000256" key="7">
    <source>
        <dbReference type="ARBA" id="ARBA00023316"/>
    </source>
</evidence>
<feature type="domain" description="Glycosyl hydrolase family 81 N-terminal" evidence="11">
    <location>
        <begin position="217"/>
        <end position="546"/>
    </location>
</feature>
<evidence type="ECO:0000256" key="1">
    <source>
        <dbReference type="ARBA" id="ARBA00000382"/>
    </source>
</evidence>
<dbReference type="Gene3D" id="1.10.287.1170">
    <property type="entry name" value="glycoside hydrolase family 81 endo-[beta] glucanase"/>
    <property type="match status" value="1"/>
</dbReference>
<dbReference type="Gene3D" id="1.20.5.420">
    <property type="entry name" value="Immunoglobulin FC, subunit C"/>
    <property type="match status" value="1"/>
</dbReference>
<dbReference type="Proteomes" id="UP000799421">
    <property type="component" value="Unassembled WGS sequence"/>
</dbReference>
<evidence type="ECO:0000313" key="13">
    <source>
        <dbReference type="EMBL" id="KAF2860666.1"/>
    </source>
</evidence>
<proteinExistence type="inferred from homology"/>
<dbReference type="InterPro" id="IPR040451">
    <property type="entry name" value="GH81_N"/>
</dbReference>
<dbReference type="OrthoDB" id="4473401at2759"/>